<evidence type="ECO:0000256" key="1">
    <source>
        <dbReference type="SAM" id="SignalP"/>
    </source>
</evidence>
<name>A0AAV3Y2Z0_9GAST</name>
<accession>A0AAV3Y2Z0</accession>
<feature type="chain" id="PRO_5043898640" description="Secreted protein" evidence="1">
    <location>
        <begin position="16"/>
        <end position="74"/>
    </location>
</feature>
<sequence>MLTLLTFALFHVCQASPKFFSAPSNGSCQGVWRARWTSMRRGCYCAIRRRRGVARDAGVLNSALATQHRHQIQQ</sequence>
<keyword evidence="3" id="KW-1185">Reference proteome</keyword>
<evidence type="ECO:0008006" key="4">
    <source>
        <dbReference type="Google" id="ProtNLM"/>
    </source>
</evidence>
<dbReference type="Proteomes" id="UP000735302">
    <property type="component" value="Unassembled WGS sequence"/>
</dbReference>
<dbReference type="AlphaFoldDB" id="A0AAV3Y2Z0"/>
<proteinExistence type="predicted"/>
<gene>
    <name evidence="2" type="ORF">PoB_000345800</name>
</gene>
<comment type="caution">
    <text evidence="2">The sequence shown here is derived from an EMBL/GenBank/DDBJ whole genome shotgun (WGS) entry which is preliminary data.</text>
</comment>
<reference evidence="2 3" key="1">
    <citation type="journal article" date="2021" name="Elife">
        <title>Chloroplast acquisition without the gene transfer in kleptoplastic sea slugs, Plakobranchus ocellatus.</title>
        <authorList>
            <person name="Maeda T."/>
            <person name="Takahashi S."/>
            <person name="Yoshida T."/>
            <person name="Shimamura S."/>
            <person name="Takaki Y."/>
            <person name="Nagai Y."/>
            <person name="Toyoda A."/>
            <person name="Suzuki Y."/>
            <person name="Arimoto A."/>
            <person name="Ishii H."/>
            <person name="Satoh N."/>
            <person name="Nishiyama T."/>
            <person name="Hasebe M."/>
            <person name="Maruyama T."/>
            <person name="Minagawa J."/>
            <person name="Obokata J."/>
            <person name="Shigenobu S."/>
        </authorList>
    </citation>
    <scope>NUCLEOTIDE SEQUENCE [LARGE SCALE GENOMIC DNA]</scope>
</reference>
<evidence type="ECO:0000313" key="3">
    <source>
        <dbReference type="Proteomes" id="UP000735302"/>
    </source>
</evidence>
<feature type="signal peptide" evidence="1">
    <location>
        <begin position="1"/>
        <end position="15"/>
    </location>
</feature>
<protein>
    <recommendedName>
        <fullName evidence="4">Secreted protein</fullName>
    </recommendedName>
</protein>
<keyword evidence="1" id="KW-0732">Signal</keyword>
<organism evidence="2 3">
    <name type="scientific">Plakobranchus ocellatus</name>
    <dbReference type="NCBI Taxonomy" id="259542"/>
    <lineage>
        <taxon>Eukaryota</taxon>
        <taxon>Metazoa</taxon>
        <taxon>Spiralia</taxon>
        <taxon>Lophotrochozoa</taxon>
        <taxon>Mollusca</taxon>
        <taxon>Gastropoda</taxon>
        <taxon>Heterobranchia</taxon>
        <taxon>Euthyneura</taxon>
        <taxon>Panpulmonata</taxon>
        <taxon>Sacoglossa</taxon>
        <taxon>Placobranchoidea</taxon>
        <taxon>Plakobranchidae</taxon>
        <taxon>Plakobranchus</taxon>
    </lineage>
</organism>
<evidence type="ECO:0000313" key="2">
    <source>
        <dbReference type="EMBL" id="GFN76952.1"/>
    </source>
</evidence>
<dbReference type="EMBL" id="BLXT01000430">
    <property type="protein sequence ID" value="GFN76952.1"/>
    <property type="molecule type" value="Genomic_DNA"/>
</dbReference>